<accession>A0A433QW49</accession>
<dbReference type="GO" id="GO:0007091">
    <property type="term" value="P:metaphase/anaphase transition of mitotic cell cycle"/>
    <property type="evidence" value="ECO:0007669"/>
    <property type="project" value="TreeGrafter"/>
</dbReference>
<evidence type="ECO:0000256" key="3">
    <source>
        <dbReference type="ARBA" id="ARBA00022776"/>
    </source>
</evidence>
<sequence>MTLCQLRQFTHRLCSSLHPATSYEEKVTRTTVKSCLDVLVTSVAIVMAGTGNLEVLRRLRKLHGRISWDVTYGSHMACHMAIGFLFLGAGNYTLGTSNKAVAALVCALFPRFPTSPTDNRSHLQAFRHLWVLAVEPRCLVPRDIETRKACYIPMTLTLFDDDCEESSHERPTKDVSVVAPCLLPDFKSIKMIKIDSPRYWPITLDLAKNRAHLKSLVSTRTVYVKRKTGHLSYQEDPKGFQSIFARSFPNNLVTDELSVERQLRNREDFVQAFSADPQILAFAKYMCNVTVDDIRSSKLASFCTSILYECLTMDKPEAIQVYLSLYQGQETLKTNPNVLTMWNIKLVLAYHEQGSLIGMHRGENKQEPLIRESFVEALRQEMDILLRLASLKDGDEDIHDDQRIASLKRYFTLFEFPRVSSTLNSKYFAMLGMYLMYNDVPGPDTLQELLQLIRNVGEEHVGPEVGMIRVMLQFTLPDLRWDVIEQIQKAILQRTM</sequence>
<dbReference type="Pfam" id="PF21282">
    <property type="entry name" value="APC1_3rd"/>
    <property type="match status" value="1"/>
</dbReference>
<dbReference type="InterPro" id="IPR048971">
    <property type="entry name" value="Apc1_3rd"/>
</dbReference>
<dbReference type="GO" id="GO:0070979">
    <property type="term" value="P:protein K11-linked ubiquitination"/>
    <property type="evidence" value="ECO:0007669"/>
    <property type="project" value="TreeGrafter"/>
</dbReference>
<comment type="caution">
    <text evidence="7">The sequence shown here is derived from an EMBL/GenBank/DDBJ whole genome shotgun (WGS) entry which is preliminary data.</text>
</comment>
<evidence type="ECO:0000313" key="7">
    <source>
        <dbReference type="EMBL" id="RUS33937.1"/>
    </source>
</evidence>
<keyword evidence="4" id="KW-0131">Cell cycle</keyword>
<gene>
    <name evidence="7" type="ORF">BC938DRAFT_483180</name>
</gene>
<dbReference type="GO" id="GO:0005680">
    <property type="term" value="C:anaphase-promoting complex"/>
    <property type="evidence" value="ECO:0007669"/>
    <property type="project" value="InterPro"/>
</dbReference>
<dbReference type="GO" id="GO:0031145">
    <property type="term" value="P:anaphase-promoting complex-dependent catabolic process"/>
    <property type="evidence" value="ECO:0007669"/>
    <property type="project" value="TreeGrafter"/>
</dbReference>
<keyword evidence="3" id="KW-0498">Mitosis</keyword>
<evidence type="ECO:0000256" key="2">
    <source>
        <dbReference type="ARBA" id="ARBA00022737"/>
    </source>
</evidence>
<dbReference type="PANTHER" id="PTHR12827">
    <property type="entry name" value="MEIOTIC CHECKPOINT REGULATOR TSG24 FAMILY MEMBER"/>
    <property type="match status" value="1"/>
</dbReference>
<protein>
    <submittedName>
        <fullName evidence="7">Uncharacterized protein</fullName>
    </submittedName>
</protein>
<dbReference type="EMBL" id="RBNJ01000830">
    <property type="protein sequence ID" value="RUS33937.1"/>
    <property type="molecule type" value="Genomic_DNA"/>
</dbReference>
<name>A0A433QW49_9FUNG</name>
<feature type="domain" description="Anaphase-promoting complex subunit 1 beta-sandwich" evidence="6">
    <location>
        <begin position="137"/>
        <end position="226"/>
    </location>
</feature>
<keyword evidence="2" id="KW-0677">Repeat</keyword>
<evidence type="ECO:0000259" key="5">
    <source>
        <dbReference type="Pfam" id="PF18122"/>
    </source>
</evidence>
<dbReference type="PANTHER" id="PTHR12827:SF3">
    <property type="entry name" value="ANAPHASE-PROMOTING COMPLEX SUBUNIT 1"/>
    <property type="match status" value="1"/>
</dbReference>
<organism evidence="7 8">
    <name type="scientific">Jimgerdemannia flammicorona</name>
    <dbReference type="NCBI Taxonomy" id="994334"/>
    <lineage>
        <taxon>Eukaryota</taxon>
        <taxon>Fungi</taxon>
        <taxon>Fungi incertae sedis</taxon>
        <taxon>Mucoromycota</taxon>
        <taxon>Mucoromycotina</taxon>
        <taxon>Endogonomycetes</taxon>
        <taxon>Endogonales</taxon>
        <taxon>Endogonaceae</taxon>
        <taxon>Jimgerdemannia</taxon>
    </lineage>
</organism>
<dbReference type="GO" id="GO:0051301">
    <property type="term" value="P:cell division"/>
    <property type="evidence" value="ECO:0007669"/>
    <property type="project" value="UniProtKB-KW"/>
</dbReference>
<dbReference type="AlphaFoldDB" id="A0A433QW49"/>
<evidence type="ECO:0000259" key="6">
    <source>
        <dbReference type="Pfam" id="PF21282"/>
    </source>
</evidence>
<dbReference type="InterPro" id="IPR041221">
    <property type="entry name" value="APC1_C"/>
</dbReference>
<dbReference type="Pfam" id="PF18122">
    <property type="entry name" value="APC1_C"/>
    <property type="match status" value="1"/>
</dbReference>
<keyword evidence="8" id="KW-1185">Reference proteome</keyword>
<feature type="domain" description="Anaphase-promoting complex subunit 1 C-terminal" evidence="5">
    <location>
        <begin position="268"/>
        <end position="441"/>
    </location>
</feature>
<keyword evidence="1" id="KW-0132">Cell division</keyword>
<evidence type="ECO:0000256" key="4">
    <source>
        <dbReference type="ARBA" id="ARBA00023306"/>
    </source>
</evidence>
<evidence type="ECO:0000313" key="8">
    <source>
        <dbReference type="Proteomes" id="UP000274822"/>
    </source>
</evidence>
<dbReference type="GO" id="GO:0060090">
    <property type="term" value="F:molecular adaptor activity"/>
    <property type="evidence" value="ECO:0007669"/>
    <property type="project" value="TreeGrafter"/>
</dbReference>
<proteinExistence type="predicted"/>
<dbReference type="Proteomes" id="UP000274822">
    <property type="component" value="Unassembled WGS sequence"/>
</dbReference>
<reference evidence="7 8" key="1">
    <citation type="journal article" date="2018" name="New Phytol.">
        <title>Phylogenomics of Endogonaceae and evolution of mycorrhizas within Mucoromycota.</title>
        <authorList>
            <person name="Chang Y."/>
            <person name="Desiro A."/>
            <person name="Na H."/>
            <person name="Sandor L."/>
            <person name="Lipzen A."/>
            <person name="Clum A."/>
            <person name="Barry K."/>
            <person name="Grigoriev I.V."/>
            <person name="Martin F.M."/>
            <person name="Stajich J.E."/>
            <person name="Smith M.E."/>
            <person name="Bonito G."/>
            <person name="Spatafora J.W."/>
        </authorList>
    </citation>
    <scope>NUCLEOTIDE SEQUENCE [LARGE SCALE GENOMIC DNA]</scope>
    <source>
        <strain evidence="7 8">AD002</strain>
    </source>
</reference>
<dbReference type="InterPro" id="IPR024990">
    <property type="entry name" value="Apc1"/>
</dbReference>
<evidence type="ECO:0000256" key="1">
    <source>
        <dbReference type="ARBA" id="ARBA00022618"/>
    </source>
</evidence>